<dbReference type="OrthoDB" id="1489185at2"/>
<comment type="caution">
    <text evidence="1">The sequence shown here is derived from an EMBL/GenBank/DDBJ whole genome shotgun (WGS) entry which is preliminary data.</text>
</comment>
<dbReference type="STRING" id="346185.AAY42_07400"/>
<dbReference type="EMBL" id="LCTZ01000002">
    <property type="protein sequence ID" value="KQC29733.1"/>
    <property type="molecule type" value="Genomic_DNA"/>
</dbReference>
<dbReference type="RefSeq" id="WP_055393800.1">
    <property type="nucleotide sequence ID" value="NZ_LCTZ01000002.1"/>
</dbReference>
<name>A0A0Q0XL39_9FLAO</name>
<proteinExistence type="predicted"/>
<evidence type="ECO:0000313" key="2">
    <source>
        <dbReference type="Proteomes" id="UP000050827"/>
    </source>
</evidence>
<dbReference type="Pfam" id="PF13585">
    <property type="entry name" value="CHU_C"/>
    <property type="match status" value="1"/>
</dbReference>
<dbReference type="Proteomes" id="UP000050827">
    <property type="component" value="Unassembled WGS sequence"/>
</dbReference>
<accession>A0A0Q0XL39</accession>
<dbReference type="AlphaFoldDB" id="A0A0Q0XL39"/>
<organism evidence="1 2">
    <name type="scientific">Flagellimonas eckloniae</name>
    <dbReference type="NCBI Taxonomy" id="346185"/>
    <lineage>
        <taxon>Bacteria</taxon>
        <taxon>Pseudomonadati</taxon>
        <taxon>Bacteroidota</taxon>
        <taxon>Flavobacteriia</taxon>
        <taxon>Flavobacteriales</taxon>
        <taxon>Flavobacteriaceae</taxon>
        <taxon>Flagellimonas</taxon>
    </lineage>
</organism>
<protein>
    <recommendedName>
        <fullName evidence="3">Gliding motility-associated C-terminal domain-containing protein</fullName>
    </recommendedName>
</protein>
<evidence type="ECO:0008006" key="3">
    <source>
        <dbReference type="Google" id="ProtNLM"/>
    </source>
</evidence>
<sequence length="388" mass="43137">MKNWSFIAFLFWASIICGQTAMHNTGSIRIHTNGNLGFHTNFINDSPFDNNEGLAGFYGNENIEVLGSIPPSFSDVEIFVLNNVSLENSIDINNNTNFISGNVQSPHDDQTINLNFTDTGFFTGESDISKITGFAGAKNRTLFSFPVGDEDMLRPLLLESEEQTSLAICAYFFENPSVPISLSQTFDTTQKARDIGTITDKEFWIAQNDAISTITISWNERSDLESISNIDIDEIIVVGWSKQSNQWEIIGSDAFSGDINQGFVTSLPFVPSDFAAITFGTIPLPMDTFAVNNPTLGNYFLSPNGDGTNDFLVIEGMSESPNNSLRIFNRFGQKVFEKNNYVDEFTGLSNTGSFYLSQDIGLPEGVYYYLVVLDDLELEYQGILFLDR</sequence>
<gene>
    <name evidence="1" type="ORF">AAY42_07400</name>
</gene>
<reference evidence="1 2" key="1">
    <citation type="submission" date="2015-04" db="EMBL/GenBank/DDBJ databases">
        <title>Complete genome of flavobacterium.</title>
        <authorList>
            <person name="Kwon Y.M."/>
            <person name="Kim S.-J."/>
        </authorList>
    </citation>
    <scope>NUCLEOTIDE SEQUENCE [LARGE SCALE GENOMIC DNA]</scope>
    <source>
        <strain evidence="1 2">DK169</strain>
    </source>
</reference>
<keyword evidence="2" id="KW-1185">Reference proteome</keyword>
<evidence type="ECO:0000313" key="1">
    <source>
        <dbReference type="EMBL" id="KQC29733.1"/>
    </source>
</evidence>